<dbReference type="InterPro" id="IPR001623">
    <property type="entry name" value="DnaJ_domain"/>
</dbReference>
<dbReference type="PANTHER" id="PTHR45089">
    <property type="entry name" value="DNAJ HEAT SHOCK AMINO-TERMINAL DOMAIN PROTEIN-RELATED"/>
    <property type="match status" value="1"/>
</dbReference>
<dbReference type="PROSITE" id="PS50076">
    <property type="entry name" value="DNAJ_2"/>
    <property type="match status" value="1"/>
</dbReference>
<feature type="region of interest" description="Disordered" evidence="1">
    <location>
        <begin position="225"/>
        <end position="251"/>
    </location>
</feature>
<dbReference type="Gene3D" id="1.10.287.110">
    <property type="entry name" value="DnaJ domain"/>
    <property type="match status" value="1"/>
</dbReference>
<feature type="region of interest" description="Disordered" evidence="1">
    <location>
        <begin position="776"/>
        <end position="800"/>
    </location>
</feature>
<evidence type="ECO:0000313" key="4">
    <source>
        <dbReference type="Proteomes" id="UP001454036"/>
    </source>
</evidence>
<feature type="region of interest" description="Disordered" evidence="1">
    <location>
        <begin position="272"/>
        <end position="310"/>
    </location>
</feature>
<dbReference type="SMART" id="SM00271">
    <property type="entry name" value="DnaJ"/>
    <property type="match status" value="1"/>
</dbReference>
<comment type="caution">
    <text evidence="3">The sequence shown here is derived from an EMBL/GenBank/DDBJ whole genome shotgun (WGS) entry which is preliminary data.</text>
</comment>
<dbReference type="Pfam" id="PF00226">
    <property type="entry name" value="DnaJ"/>
    <property type="match status" value="1"/>
</dbReference>
<dbReference type="SUPFAM" id="SSF46565">
    <property type="entry name" value="Chaperone J-domain"/>
    <property type="match status" value="1"/>
</dbReference>
<accession>A0AAV3NRL1</accession>
<evidence type="ECO:0000259" key="2">
    <source>
        <dbReference type="PROSITE" id="PS50076"/>
    </source>
</evidence>
<feature type="compositionally biased region" description="Polar residues" evidence="1">
    <location>
        <begin position="277"/>
        <end position="289"/>
    </location>
</feature>
<reference evidence="3 4" key="1">
    <citation type="submission" date="2024-01" db="EMBL/GenBank/DDBJ databases">
        <title>The complete chloroplast genome sequence of Lithospermum erythrorhizon: insights into the phylogenetic relationship among Boraginaceae species and the maternal lineages of purple gromwells.</title>
        <authorList>
            <person name="Okada T."/>
            <person name="Watanabe K."/>
        </authorList>
    </citation>
    <scope>NUCLEOTIDE SEQUENCE [LARGE SCALE GENOMIC DNA]</scope>
</reference>
<feature type="domain" description="J" evidence="2">
    <location>
        <begin position="67"/>
        <end position="131"/>
    </location>
</feature>
<dbReference type="PRINTS" id="PR00625">
    <property type="entry name" value="JDOMAIN"/>
</dbReference>
<feature type="compositionally biased region" description="Low complexity" evidence="1">
    <location>
        <begin position="225"/>
        <end position="238"/>
    </location>
</feature>
<evidence type="ECO:0000313" key="3">
    <source>
        <dbReference type="EMBL" id="GAA0141608.1"/>
    </source>
</evidence>
<dbReference type="PANTHER" id="PTHR45089:SF24">
    <property type="entry name" value="DNAJ HEAT SHOCK N-TERMINAL DOMAIN-CONTAINING PROTEIN"/>
    <property type="match status" value="1"/>
</dbReference>
<dbReference type="Proteomes" id="UP001454036">
    <property type="component" value="Unassembled WGS sequence"/>
</dbReference>
<evidence type="ECO:0000256" key="1">
    <source>
        <dbReference type="SAM" id="MobiDB-lite"/>
    </source>
</evidence>
<feature type="compositionally biased region" description="Low complexity" evidence="1">
    <location>
        <begin position="790"/>
        <end position="800"/>
    </location>
</feature>
<dbReference type="Pfam" id="PF11926">
    <property type="entry name" value="DUF3444"/>
    <property type="match status" value="2"/>
</dbReference>
<feature type="region of interest" description="Disordered" evidence="1">
    <location>
        <begin position="390"/>
        <end position="422"/>
    </location>
</feature>
<proteinExistence type="predicted"/>
<protein>
    <recommendedName>
        <fullName evidence="2">J domain-containing protein</fullName>
    </recommendedName>
</protein>
<dbReference type="CDD" id="cd06257">
    <property type="entry name" value="DnaJ"/>
    <property type="match status" value="1"/>
</dbReference>
<dbReference type="EMBL" id="BAABME010000303">
    <property type="protein sequence ID" value="GAA0141608.1"/>
    <property type="molecule type" value="Genomic_DNA"/>
</dbReference>
<keyword evidence="4" id="KW-1185">Reference proteome</keyword>
<feature type="region of interest" description="Disordered" evidence="1">
    <location>
        <begin position="146"/>
        <end position="178"/>
    </location>
</feature>
<dbReference type="InterPro" id="IPR036869">
    <property type="entry name" value="J_dom_sf"/>
</dbReference>
<gene>
    <name evidence="3" type="ORF">LIER_02721</name>
</gene>
<organism evidence="3 4">
    <name type="scientific">Lithospermum erythrorhizon</name>
    <name type="common">Purple gromwell</name>
    <name type="synonym">Lithospermum officinale var. erythrorhizon</name>
    <dbReference type="NCBI Taxonomy" id="34254"/>
    <lineage>
        <taxon>Eukaryota</taxon>
        <taxon>Viridiplantae</taxon>
        <taxon>Streptophyta</taxon>
        <taxon>Embryophyta</taxon>
        <taxon>Tracheophyta</taxon>
        <taxon>Spermatophyta</taxon>
        <taxon>Magnoliopsida</taxon>
        <taxon>eudicotyledons</taxon>
        <taxon>Gunneridae</taxon>
        <taxon>Pentapetalae</taxon>
        <taxon>asterids</taxon>
        <taxon>lamiids</taxon>
        <taxon>Boraginales</taxon>
        <taxon>Boraginaceae</taxon>
        <taxon>Boraginoideae</taxon>
        <taxon>Lithospermeae</taxon>
        <taxon>Lithospermum</taxon>
    </lineage>
</organism>
<dbReference type="InterPro" id="IPR024593">
    <property type="entry name" value="DUF3444"/>
</dbReference>
<name>A0AAV3NRL1_LITER</name>
<feature type="compositionally biased region" description="Low complexity" evidence="1">
    <location>
        <begin position="163"/>
        <end position="178"/>
    </location>
</feature>
<dbReference type="AlphaFoldDB" id="A0AAV3NRL1"/>
<sequence length="1030" mass="116959">MDGNREEAIRVKVLAQNSMEKKDFLSALGLAVKAQQLYPGLENISTIIMVCEVICSGNKKVNDNENDWYAILKVEATADEATIKKQYRKFALHLHPDKNKFTGASDAFNLIFQAQNVLLDRNMRLQYDLRLQAARSKVRRVNHQAYAQSHVKRQPPYQNSGVNKFASQNNKQQQQQNNQFANDGSTFWTKCPHCLTLFMYYKKILGNNVACRNCNMNFTALENKSFSTSSATSTKPSSMQKEEAGIDLPKQASQSGLKYSYSKVELKKDVSGKKNLEPQNGITSVATDTSKPKREYSNVESTLNHPPDVGKLGSRILNKRKLMVPDNSHSKMEFQKDSDEKRSRVEHGVHPMSGLVFEPKDGNSNVESTIQESIHLSDWNNIINKKRKIEKRDSNYEHNQISGNGDHVIQKKSDSSNVESVKNNKAGLCMNTEENQVKIKGRERSSAKEIAQHGEKDVEKEFHTYLDSEFSNFDNLRAKTIFKNGQIWAIYDSLDAMPRFYAIITKVSSPDFIVELTWLEPDPDHEEEIKWIEEGLPVSCGKFRRGHSDIIEDIRMFSHLVYFEKRSGECSYEVHPKRGETWALFKDWDINWYACSETKDKYAYEFVEVLSEYSRAEGVYVAFLTKLEGFSYIFNREKKGACSVLIPAKERFRFSHKVPSVKMTIKESNKLLTGSFELDPASLPTHEDGTVFLEVSNSVDKEMHPSSLHYNPSVDQAVNGKAESQGFSVQENMESMRKVDIHVGGFDEVEGKQKIGSSLQDLVGIYAESIENQNHLSKLRSDMERKPLKSKSASNSTSTNDATQAISKFYNFAQDKSPCKFQTGQIWAIYRNGSSAPKYYGMIKSIDPFPAFRLHVTWLHACSPPGQISPVSKGSAIGCGNFKLKPGRPAQYTNTDLFSHQVKAEVTEPSERNAVYAIFPKKGEIWAMYRDCRHGLNDYTCEIVEVKEENDSFLTVSILEQVQNFKSFLGAQVIMKPNGAVQIHKTELFRFSHQIPAYQLTEEEGGFWELDAAARENYISHPSCYCNNVC</sequence>